<feature type="region of interest" description="Disordered" evidence="1">
    <location>
        <begin position="127"/>
        <end position="162"/>
    </location>
</feature>
<organism evidence="4 5">
    <name type="scientific">Pelagerythrobacter marinus</name>
    <dbReference type="NCBI Taxonomy" id="538382"/>
    <lineage>
        <taxon>Bacteria</taxon>
        <taxon>Pseudomonadati</taxon>
        <taxon>Pseudomonadota</taxon>
        <taxon>Alphaproteobacteria</taxon>
        <taxon>Sphingomonadales</taxon>
        <taxon>Erythrobacteraceae</taxon>
        <taxon>Pelagerythrobacter</taxon>
    </lineage>
</organism>
<name>A0ABW9UT43_9SPHN</name>
<dbReference type="EMBL" id="WTYO01000002">
    <property type="protein sequence ID" value="MXO68021.1"/>
    <property type="molecule type" value="Genomic_DNA"/>
</dbReference>
<keyword evidence="5" id="KW-1185">Reference proteome</keyword>
<evidence type="ECO:0000313" key="4">
    <source>
        <dbReference type="EMBL" id="MXO68021.1"/>
    </source>
</evidence>
<gene>
    <name evidence="4" type="ORF">GRI72_04140</name>
</gene>
<feature type="chain" id="PRO_5046560538" evidence="3">
    <location>
        <begin position="29"/>
        <end position="234"/>
    </location>
</feature>
<keyword evidence="2" id="KW-1133">Transmembrane helix</keyword>
<feature type="compositionally biased region" description="Low complexity" evidence="1">
    <location>
        <begin position="142"/>
        <end position="162"/>
    </location>
</feature>
<evidence type="ECO:0000256" key="1">
    <source>
        <dbReference type="SAM" id="MobiDB-lite"/>
    </source>
</evidence>
<dbReference type="RefSeq" id="WP_160732689.1">
    <property type="nucleotide sequence ID" value="NZ_WTYO01000002.1"/>
</dbReference>
<feature type="region of interest" description="Disordered" evidence="1">
    <location>
        <begin position="203"/>
        <end position="234"/>
    </location>
</feature>
<keyword evidence="3" id="KW-0732">Signal</keyword>
<protein>
    <submittedName>
        <fullName evidence="4">Uncharacterized protein</fullName>
    </submittedName>
</protein>
<sequence length="234" mass="22963">MTRPAPYLPQVARAAALAAAAFASPALAQPDAPAAQADTIVLQMPVAPPAASAPVPATPLPLNAAEAQHQPFLLELPAHGIDPAARASADLPEANEGARARVAASEGTDTAAGPAIEPGLRVAAAQSVGPAAPATGDTAILPTPDSTPPAATASPAATPVEPAQNGTSWLAIVALGLAGLIPLALGLAAFAWFRRRARPVGASLASTGPIASPSQPRDPASRAAGTTPEGPHRA</sequence>
<proteinExistence type="predicted"/>
<dbReference type="Proteomes" id="UP000444401">
    <property type="component" value="Unassembled WGS sequence"/>
</dbReference>
<reference evidence="4 5" key="1">
    <citation type="submission" date="2019-12" db="EMBL/GenBank/DDBJ databases">
        <title>Genomic-based taxomic classification of the family Erythrobacteraceae.</title>
        <authorList>
            <person name="Xu L."/>
        </authorList>
    </citation>
    <scope>NUCLEOTIDE SEQUENCE [LARGE SCALE GENOMIC DNA]</scope>
    <source>
        <strain evidence="4 5">H32</strain>
    </source>
</reference>
<keyword evidence="2" id="KW-0472">Membrane</keyword>
<feature type="signal peptide" evidence="3">
    <location>
        <begin position="1"/>
        <end position="28"/>
    </location>
</feature>
<evidence type="ECO:0000313" key="5">
    <source>
        <dbReference type="Proteomes" id="UP000444401"/>
    </source>
</evidence>
<accession>A0ABW9UT43</accession>
<keyword evidence="2" id="KW-0812">Transmembrane</keyword>
<evidence type="ECO:0000256" key="3">
    <source>
        <dbReference type="SAM" id="SignalP"/>
    </source>
</evidence>
<evidence type="ECO:0000256" key="2">
    <source>
        <dbReference type="SAM" id="Phobius"/>
    </source>
</evidence>
<feature type="transmembrane region" description="Helical" evidence="2">
    <location>
        <begin position="169"/>
        <end position="193"/>
    </location>
</feature>
<comment type="caution">
    <text evidence="4">The sequence shown here is derived from an EMBL/GenBank/DDBJ whole genome shotgun (WGS) entry which is preliminary data.</text>
</comment>